<dbReference type="OrthoDB" id="6119047at2"/>
<proteinExistence type="predicted"/>
<dbReference type="EMBL" id="FOWR01000013">
    <property type="protein sequence ID" value="SFP37920.1"/>
    <property type="molecule type" value="Genomic_DNA"/>
</dbReference>
<accession>A0A1I5PVR7</accession>
<dbReference type="RefSeq" id="WP_017010877.1">
    <property type="nucleotide sequence ID" value="NZ_FOWR01000013.1"/>
</dbReference>
<protein>
    <recommendedName>
        <fullName evidence="3">DUF3540 domain-containing protein</fullName>
    </recommendedName>
</protein>
<evidence type="ECO:0008006" key="3">
    <source>
        <dbReference type="Google" id="ProtNLM"/>
    </source>
</evidence>
<organism evidence="1 2">
    <name type="scientific">Enterovibrio norvegicus DSM 15893</name>
    <dbReference type="NCBI Taxonomy" id="1121869"/>
    <lineage>
        <taxon>Bacteria</taxon>
        <taxon>Pseudomonadati</taxon>
        <taxon>Pseudomonadota</taxon>
        <taxon>Gammaproteobacteria</taxon>
        <taxon>Vibrionales</taxon>
        <taxon>Vibrionaceae</taxon>
        <taxon>Enterovibrio</taxon>
    </lineage>
</organism>
<reference evidence="1 2" key="1">
    <citation type="submission" date="2016-10" db="EMBL/GenBank/DDBJ databases">
        <authorList>
            <person name="de Groot N.N."/>
        </authorList>
    </citation>
    <scope>NUCLEOTIDE SEQUENCE [LARGE SCALE GENOMIC DNA]</scope>
    <source>
        <strain evidence="1 2">DSM 15893</strain>
    </source>
</reference>
<gene>
    <name evidence="1" type="ORF">SAMN03084138_02056</name>
</gene>
<dbReference type="GeneID" id="35870173"/>
<dbReference type="Proteomes" id="UP000182692">
    <property type="component" value="Unassembled WGS sequence"/>
</dbReference>
<evidence type="ECO:0000313" key="2">
    <source>
        <dbReference type="Proteomes" id="UP000182692"/>
    </source>
</evidence>
<dbReference type="STRING" id="1121869.SAMN03084138_02056"/>
<sequence length="216" mass="23366">MVVSPLKTSTHQSEGELTSGIVNAVCTSTFTVVIHNRRLTAKKAAGCLLIPEVGDTVMLAMLGGQSWILGVLEKSNVEKGNISFPGSLTLHTGQKLTLSSLAGLTLQTPAKAALVASEMNVKTQSTQVHTSQVKLTAEKADVALTVLHQVIERAETYTEWLISKLGRCIRTVREHDEQRCGSHTQRVEGSHVVESENSVHIARKHMAMDAKKIHLG</sequence>
<name>A0A1I5PVR7_9GAMM</name>
<dbReference type="Pfam" id="PF12059">
    <property type="entry name" value="DUF3540"/>
    <property type="match status" value="1"/>
</dbReference>
<dbReference type="InterPro" id="IPR021927">
    <property type="entry name" value="DUF3540"/>
</dbReference>
<evidence type="ECO:0000313" key="1">
    <source>
        <dbReference type="EMBL" id="SFP37920.1"/>
    </source>
</evidence>
<dbReference type="AlphaFoldDB" id="A0A1I5PVR7"/>